<organism evidence="6 7">
    <name type="scientific">Vreelandella gomseomensis</name>
    <dbReference type="NCBI Taxonomy" id="370766"/>
    <lineage>
        <taxon>Bacteria</taxon>
        <taxon>Pseudomonadati</taxon>
        <taxon>Pseudomonadota</taxon>
        <taxon>Gammaproteobacteria</taxon>
        <taxon>Oceanospirillales</taxon>
        <taxon>Halomonadaceae</taxon>
        <taxon>Vreelandella</taxon>
    </lineage>
</organism>
<reference evidence="6 7" key="1">
    <citation type="submission" date="2023-04" db="EMBL/GenBank/DDBJ databases">
        <title>A long-awaited taxogenomic arrangement of the family Halomonadaceae.</title>
        <authorList>
            <person name="De La Haba R."/>
            <person name="Chuvochina M."/>
            <person name="Wittouck S."/>
            <person name="Arahal D.R."/>
            <person name="Sanchez-Porro C."/>
            <person name="Hugenholtz P."/>
            <person name="Ventosa A."/>
        </authorList>
    </citation>
    <scope>NUCLEOTIDE SEQUENCE [LARGE SCALE GENOMIC DNA]</scope>
    <source>
        <strain evidence="6 7">DSM 18042</strain>
    </source>
</reference>
<dbReference type="PANTHER" id="PTHR12302">
    <property type="entry name" value="EBNA2 BINDING PROTEIN P100"/>
    <property type="match status" value="1"/>
</dbReference>
<keyword evidence="1" id="KW-0540">Nuclease</keyword>
<dbReference type="InterPro" id="IPR002071">
    <property type="entry name" value="Thermonucl_AS"/>
</dbReference>
<dbReference type="InterPro" id="IPR035437">
    <property type="entry name" value="SNase_OB-fold_sf"/>
</dbReference>
<keyword evidence="7" id="KW-1185">Reference proteome</keyword>
<dbReference type="PANTHER" id="PTHR12302:SF3">
    <property type="entry name" value="SERINE_THREONINE-PROTEIN KINASE 31"/>
    <property type="match status" value="1"/>
</dbReference>
<gene>
    <name evidence="6" type="ORF">QC815_09350</name>
</gene>
<evidence type="ECO:0000313" key="6">
    <source>
        <dbReference type="EMBL" id="MDR5875126.1"/>
    </source>
</evidence>
<dbReference type="RefSeq" id="WP_309768186.1">
    <property type="nucleotide sequence ID" value="NZ_JARWAI010000006.1"/>
</dbReference>
<feature type="transmembrane region" description="Helical" evidence="4">
    <location>
        <begin position="21"/>
        <end position="40"/>
    </location>
</feature>
<evidence type="ECO:0000313" key="7">
    <source>
        <dbReference type="Proteomes" id="UP001269267"/>
    </source>
</evidence>
<comment type="caution">
    <text evidence="6">The sequence shown here is derived from an EMBL/GenBank/DDBJ whole genome shotgun (WGS) entry which is preliminary data.</text>
</comment>
<accession>A0ABU1GCD0</accession>
<sequence>MNKTQVRNAIRRLATRHGRHKRMPLFWTVAVVALILPWLLPDLGSNDGAPWSGSATADRLSCRVQSIYDGDTMTVRCAGQEEKVRLYCIDTPEMGQQPWGRQSRDYLRRITPNQVEIVTHDRDRYGRLVGEVLSGGRSLNLAMVEAGQAAVYNRYCSEDRYSAAERQAKSTELGIWAEPGLHQRPWDWR</sequence>
<keyword evidence="3" id="KW-0378">Hydrolase</keyword>
<evidence type="ECO:0000256" key="4">
    <source>
        <dbReference type="SAM" id="Phobius"/>
    </source>
</evidence>
<evidence type="ECO:0000256" key="3">
    <source>
        <dbReference type="ARBA" id="ARBA00022801"/>
    </source>
</evidence>
<keyword evidence="4" id="KW-0472">Membrane</keyword>
<proteinExistence type="predicted"/>
<evidence type="ECO:0000256" key="1">
    <source>
        <dbReference type="ARBA" id="ARBA00022722"/>
    </source>
</evidence>
<dbReference type="Proteomes" id="UP001269267">
    <property type="component" value="Unassembled WGS sequence"/>
</dbReference>
<dbReference type="EMBL" id="JARWAI010000006">
    <property type="protein sequence ID" value="MDR5875126.1"/>
    <property type="molecule type" value="Genomic_DNA"/>
</dbReference>
<keyword evidence="2" id="KW-0255">Endonuclease</keyword>
<dbReference type="SMART" id="SM00318">
    <property type="entry name" value="SNc"/>
    <property type="match status" value="1"/>
</dbReference>
<dbReference type="Pfam" id="PF00565">
    <property type="entry name" value="SNase"/>
    <property type="match status" value="1"/>
</dbReference>
<feature type="domain" description="TNase-like" evidence="5">
    <location>
        <begin position="58"/>
        <end position="178"/>
    </location>
</feature>
<keyword evidence="4" id="KW-0812">Transmembrane</keyword>
<dbReference type="SUPFAM" id="SSF50199">
    <property type="entry name" value="Staphylococcal nuclease"/>
    <property type="match status" value="1"/>
</dbReference>
<dbReference type="Gene3D" id="2.40.50.90">
    <property type="match status" value="1"/>
</dbReference>
<protein>
    <submittedName>
        <fullName evidence="6">Thermonuclease family protein</fullName>
    </submittedName>
</protein>
<dbReference type="PROSITE" id="PS01123">
    <property type="entry name" value="TNASE_1"/>
    <property type="match status" value="1"/>
</dbReference>
<evidence type="ECO:0000256" key="2">
    <source>
        <dbReference type="ARBA" id="ARBA00022759"/>
    </source>
</evidence>
<evidence type="ECO:0000259" key="5">
    <source>
        <dbReference type="PROSITE" id="PS50830"/>
    </source>
</evidence>
<dbReference type="InterPro" id="IPR016071">
    <property type="entry name" value="Staphylococal_nuclease_OB-fold"/>
</dbReference>
<keyword evidence="4" id="KW-1133">Transmembrane helix</keyword>
<dbReference type="PROSITE" id="PS50830">
    <property type="entry name" value="TNASE_3"/>
    <property type="match status" value="1"/>
</dbReference>
<name>A0ABU1GCD0_9GAMM</name>